<dbReference type="PANTHER" id="PTHR43908:SF3">
    <property type="entry name" value="AT29763P-RELATED"/>
    <property type="match status" value="1"/>
</dbReference>
<dbReference type="PANTHER" id="PTHR43908">
    <property type="entry name" value="AT29763P-RELATED"/>
    <property type="match status" value="1"/>
</dbReference>
<name>A0ABY9DSI3_VITVI</name>
<dbReference type="CDD" id="cd06257">
    <property type="entry name" value="DnaJ"/>
    <property type="match status" value="1"/>
</dbReference>
<dbReference type="InterPro" id="IPR036869">
    <property type="entry name" value="J_dom_sf"/>
</dbReference>
<evidence type="ECO:0000259" key="1">
    <source>
        <dbReference type="Pfam" id="PF00226"/>
    </source>
</evidence>
<evidence type="ECO:0000313" key="2">
    <source>
        <dbReference type="EMBL" id="WKA10660.1"/>
    </source>
</evidence>
<accession>A0ABY9DSI3</accession>
<dbReference type="EMBL" id="CP126665">
    <property type="protein sequence ID" value="WKA10660.1"/>
    <property type="molecule type" value="Genomic_DNA"/>
</dbReference>
<reference evidence="2 3" key="1">
    <citation type="journal article" date="2023" name="Hortic Res">
        <title>The complete reference genome for grapevine (Vitis vinifera L.) genetics and breeding.</title>
        <authorList>
            <person name="Shi X."/>
            <person name="Cao S."/>
            <person name="Wang X."/>
            <person name="Huang S."/>
            <person name="Wang Y."/>
            <person name="Liu Z."/>
            <person name="Liu W."/>
            <person name="Leng X."/>
            <person name="Peng Y."/>
            <person name="Wang N."/>
            <person name="Wang Y."/>
            <person name="Ma Z."/>
            <person name="Xu X."/>
            <person name="Zhang F."/>
            <person name="Xue H."/>
            <person name="Zhong H."/>
            <person name="Wang Y."/>
            <person name="Zhang K."/>
            <person name="Velt A."/>
            <person name="Avia K."/>
            <person name="Holtgrawe D."/>
            <person name="Grimplet J."/>
            <person name="Matus J.T."/>
            <person name="Ware D."/>
            <person name="Wu X."/>
            <person name="Wang H."/>
            <person name="Liu C."/>
            <person name="Fang Y."/>
            <person name="Rustenholz C."/>
            <person name="Cheng Z."/>
            <person name="Xiao H."/>
            <person name="Zhou Y."/>
        </authorList>
    </citation>
    <scope>NUCLEOTIDE SEQUENCE [LARGE SCALE GENOMIC DNA]</scope>
    <source>
        <strain evidence="3">cv. Pinot noir / PN40024</strain>
        <tissue evidence="2">Leaf</tissue>
    </source>
</reference>
<dbReference type="InterPro" id="IPR001623">
    <property type="entry name" value="DnaJ_domain"/>
</dbReference>
<dbReference type="Gene3D" id="1.10.287.110">
    <property type="entry name" value="DnaJ domain"/>
    <property type="match status" value="1"/>
</dbReference>
<gene>
    <name evidence="2" type="ORF">VitviT2T_028223</name>
</gene>
<protein>
    <recommendedName>
        <fullName evidence="1">J domain-containing protein</fullName>
    </recommendedName>
</protein>
<sequence length="134" mass="14332">MDGNKDEALKCLKIGKDTLEAGDRACALKFITKARRLDLNLPVDDLLSVIERETGQLETPAGGANDKALKASNLPLVRHRVSSSGSSASSSSSSVVYTEERISIVHPDKNKAPGVEEAFKAVSEAFQCLSNEES</sequence>
<dbReference type="Pfam" id="PF00226">
    <property type="entry name" value="DnaJ"/>
    <property type="match status" value="1"/>
</dbReference>
<proteinExistence type="predicted"/>
<dbReference type="Proteomes" id="UP001227230">
    <property type="component" value="Chromosome 18"/>
</dbReference>
<keyword evidence="3" id="KW-1185">Reference proteome</keyword>
<dbReference type="SUPFAM" id="SSF46565">
    <property type="entry name" value="Chaperone J-domain"/>
    <property type="match status" value="1"/>
</dbReference>
<evidence type="ECO:0000313" key="3">
    <source>
        <dbReference type="Proteomes" id="UP001227230"/>
    </source>
</evidence>
<dbReference type="InterPro" id="IPR051100">
    <property type="entry name" value="DnaJ_subfamily_B/C"/>
</dbReference>
<organism evidence="2 3">
    <name type="scientific">Vitis vinifera</name>
    <name type="common">Grape</name>
    <dbReference type="NCBI Taxonomy" id="29760"/>
    <lineage>
        <taxon>Eukaryota</taxon>
        <taxon>Viridiplantae</taxon>
        <taxon>Streptophyta</taxon>
        <taxon>Embryophyta</taxon>
        <taxon>Tracheophyta</taxon>
        <taxon>Spermatophyta</taxon>
        <taxon>Magnoliopsida</taxon>
        <taxon>eudicotyledons</taxon>
        <taxon>Gunneridae</taxon>
        <taxon>Pentapetalae</taxon>
        <taxon>rosids</taxon>
        <taxon>Vitales</taxon>
        <taxon>Vitaceae</taxon>
        <taxon>Viteae</taxon>
        <taxon>Vitis</taxon>
    </lineage>
</organism>
<feature type="domain" description="J" evidence="1">
    <location>
        <begin position="104"/>
        <end position="133"/>
    </location>
</feature>